<protein>
    <submittedName>
        <fullName evidence="2">Uncharacterized protein</fullName>
    </submittedName>
</protein>
<dbReference type="AlphaFoldDB" id="A0A540V7F6"/>
<dbReference type="Proteomes" id="UP000315400">
    <property type="component" value="Unassembled WGS sequence"/>
</dbReference>
<feature type="compositionally biased region" description="Basic and acidic residues" evidence="1">
    <location>
        <begin position="35"/>
        <end position="51"/>
    </location>
</feature>
<proteinExistence type="predicted"/>
<organism evidence="2 3">
    <name type="scientific">Spiribacter salinus</name>
    <dbReference type="NCBI Taxonomy" id="1335746"/>
    <lineage>
        <taxon>Bacteria</taxon>
        <taxon>Pseudomonadati</taxon>
        <taxon>Pseudomonadota</taxon>
        <taxon>Gammaproteobacteria</taxon>
        <taxon>Chromatiales</taxon>
        <taxon>Ectothiorhodospiraceae</taxon>
        <taxon>Spiribacter</taxon>
    </lineage>
</organism>
<gene>
    <name evidence="2" type="ORF">FKY71_19465</name>
</gene>
<dbReference type="EMBL" id="VIFK01000607">
    <property type="protein sequence ID" value="TQE92672.1"/>
    <property type="molecule type" value="Genomic_DNA"/>
</dbReference>
<feature type="non-terminal residue" evidence="2">
    <location>
        <position position="106"/>
    </location>
</feature>
<comment type="caution">
    <text evidence="2">The sequence shown here is derived from an EMBL/GenBank/DDBJ whole genome shotgun (WGS) entry which is preliminary data.</text>
</comment>
<name>A0A540V7F6_9GAMM</name>
<evidence type="ECO:0000313" key="3">
    <source>
        <dbReference type="Proteomes" id="UP000315400"/>
    </source>
</evidence>
<evidence type="ECO:0000313" key="2">
    <source>
        <dbReference type="EMBL" id="TQE92672.1"/>
    </source>
</evidence>
<feature type="region of interest" description="Disordered" evidence="1">
    <location>
        <begin position="30"/>
        <end position="52"/>
    </location>
</feature>
<reference evidence="2 3" key="1">
    <citation type="submission" date="2019-06" db="EMBL/GenBank/DDBJ databases">
        <title>Metagenome assembled Genome of Spiribacter salinus SL48-SHIP from the microbial mat of Salt Lake 48 (Novosibirsk region, Russia).</title>
        <authorList>
            <person name="Shipova A."/>
            <person name="Rozanov A.S."/>
            <person name="Bryanskaya A.V."/>
            <person name="Peltek S.E."/>
        </authorList>
    </citation>
    <scope>NUCLEOTIDE SEQUENCE [LARGE SCALE GENOMIC DNA]</scope>
    <source>
        <strain evidence="2">SL48-SHIP-2</strain>
    </source>
</reference>
<accession>A0A540V7F6</accession>
<sequence>MQRRWPRLQRKPRQARTLVSCDVDSPFAFNAGSGSRERLATEEHGRTRKGQEAPFPWTSVFFRGKTTAAAGYRLARGLAVAFYFIPENTDPKLDNRVSLDDPRLRA</sequence>
<evidence type="ECO:0000256" key="1">
    <source>
        <dbReference type="SAM" id="MobiDB-lite"/>
    </source>
</evidence>